<keyword evidence="3" id="KW-1003">Cell membrane</keyword>
<dbReference type="InterPro" id="IPR050545">
    <property type="entry name" value="Mycobact_MmpL"/>
</dbReference>
<dbReference type="Proteomes" id="UP001493487">
    <property type="component" value="Unassembled WGS sequence"/>
</dbReference>
<evidence type="ECO:0000256" key="7">
    <source>
        <dbReference type="SAM" id="Phobius"/>
    </source>
</evidence>
<organism evidence="9 10">
    <name type="scientific">Cohnella silvisoli</name>
    <dbReference type="NCBI Taxonomy" id="2873699"/>
    <lineage>
        <taxon>Bacteria</taxon>
        <taxon>Bacillati</taxon>
        <taxon>Bacillota</taxon>
        <taxon>Bacilli</taxon>
        <taxon>Bacillales</taxon>
        <taxon>Paenibacillaceae</taxon>
        <taxon>Cohnella</taxon>
    </lineage>
</organism>
<evidence type="ECO:0000256" key="3">
    <source>
        <dbReference type="ARBA" id="ARBA00022475"/>
    </source>
</evidence>
<comment type="subcellular location">
    <subcellularLocation>
        <location evidence="1">Cell membrane</location>
        <topology evidence="1">Multi-pass membrane protein</topology>
    </subcellularLocation>
</comment>
<evidence type="ECO:0000256" key="1">
    <source>
        <dbReference type="ARBA" id="ARBA00004651"/>
    </source>
</evidence>
<protein>
    <submittedName>
        <fullName evidence="9">MMPL family transporter</fullName>
    </submittedName>
</protein>
<feature type="transmembrane region" description="Helical" evidence="7">
    <location>
        <begin position="361"/>
        <end position="381"/>
    </location>
</feature>
<accession>A0ABV1L3Y1</accession>
<feature type="domain" description="SSD" evidence="8">
    <location>
        <begin position="581"/>
        <end position="709"/>
    </location>
</feature>
<keyword evidence="4 7" id="KW-0812">Transmembrane</keyword>
<feature type="transmembrane region" description="Helical" evidence="7">
    <location>
        <begin position="654"/>
        <end position="673"/>
    </location>
</feature>
<evidence type="ECO:0000256" key="6">
    <source>
        <dbReference type="ARBA" id="ARBA00023136"/>
    </source>
</evidence>
<evidence type="ECO:0000256" key="4">
    <source>
        <dbReference type="ARBA" id="ARBA00022692"/>
    </source>
</evidence>
<dbReference type="Pfam" id="PF03176">
    <property type="entry name" value="MMPL"/>
    <property type="match status" value="2"/>
</dbReference>
<gene>
    <name evidence="9" type="ORF">QJS35_32270</name>
</gene>
<feature type="transmembrane region" description="Helical" evidence="7">
    <location>
        <begin position="204"/>
        <end position="225"/>
    </location>
</feature>
<keyword evidence="10" id="KW-1185">Reference proteome</keyword>
<evidence type="ECO:0000313" key="10">
    <source>
        <dbReference type="Proteomes" id="UP001493487"/>
    </source>
</evidence>
<comment type="similarity">
    <text evidence="2">Belongs to the resistance-nodulation-cell division (RND) (TC 2.A.6) family. MmpL subfamily.</text>
</comment>
<dbReference type="EMBL" id="JASKHM010000028">
    <property type="protein sequence ID" value="MEQ4487064.1"/>
    <property type="molecule type" value="Genomic_DNA"/>
</dbReference>
<evidence type="ECO:0000256" key="2">
    <source>
        <dbReference type="ARBA" id="ARBA00010157"/>
    </source>
</evidence>
<feature type="transmembrane region" description="Helical" evidence="7">
    <location>
        <begin position="679"/>
        <end position="706"/>
    </location>
</feature>
<evidence type="ECO:0000259" key="8">
    <source>
        <dbReference type="PROSITE" id="PS50156"/>
    </source>
</evidence>
<feature type="transmembrane region" description="Helical" evidence="7">
    <location>
        <begin position="237"/>
        <end position="256"/>
    </location>
</feature>
<evidence type="ECO:0000256" key="5">
    <source>
        <dbReference type="ARBA" id="ARBA00022989"/>
    </source>
</evidence>
<feature type="transmembrane region" description="Helical" evidence="7">
    <location>
        <begin position="555"/>
        <end position="571"/>
    </location>
</feature>
<dbReference type="SUPFAM" id="SSF82866">
    <property type="entry name" value="Multidrug efflux transporter AcrB transmembrane domain"/>
    <property type="match status" value="2"/>
</dbReference>
<dbReference type="InterPro" id="IPR000731">
    <property type="entry name" value="SSD"/>
</dbReference>
<dbReference type="PANTHER" id="PTHR33406">
    <property type="entry name" value="MEMBRANE PROTEIN MJ1562-RELATED"/>
    <property type="match status" value="1"/>
</dbReference>
<feature type="transmembrane region" description="Helical" evidence="7">
    <location>
        <begin position="181"/>
        <end position="197"/>
    </location>
</feature>
<name>A0ABV1L3Y1_9BACL</name>
<proteinExistence type="inferred from homology"/>
<feature type="transmembrane region" description="Helical" evidence="7">
    <location>
        <begin position="311"/>
        <end position="340"/>
    </location>
</feature>
<dbReference type="Gene3D" id="1.20.1640.10">
    <property type="entry name" value="Multidrug efflux transporter AcrB transmembrane domain"/>
    <property type="match status" value="2"/>
</dbReference>
<feature type="transmembrane region" description="Helical" evidence="7">
    <location>
        <begin position="578"/>
        <end position="604"/>
    </location>
</feature>
<reference evidence="9 10" key="1">
    <citation type="journal article" date="2023" name="Genome Announc.">
        <title>Pan-Genome Analyses of the Genus Cohnella and Proposal of the Novel Species Cohnella silvisoli sp. nov., Isolated from Forest Soil.</title>
        <authorList>
            <person name="Wang C."/>
            <person name="Mao L."/>
            <person name="Bao G."/>
            <person name="Zhu H."/>
        </authorList>
    </citation>
    <scope>NUCLEOTIDE SEQUENCE [LARGE SCALE GENOMIC DNA]</scope>
    <source>
        <strain evidence="9 10">NL03-T5-1</strain>
    </source>
</reference>
<evidence type="ECO:0000313" key="9">
    <source>
        <dbReference type="EMBL" id="MEQ4487064.1"/>
    </source>
</evidence>
<keyword evidence="5 7" id="KW-1133">Transmembrane helix</keyword>
<sequence>MQRLMKLRWALAVVWVVLFVAAVAFKPDMDALIREKGQPKIPQEYSSIQSVSLLKQLNQTPSDVKPMDIVVVFHEDEQLSSDQMTHIQQQIADLGKKSSELGIVKFTDPFANAQVKSQLIAKDGTTVMLPLTLNKNNKTVTELTEGLQQQLHDSKVQTYVTGNDRITEDQILTSQAGVKKTEMITVIFIIAILILVFRSPVTPILSLLIVGITYVISLSAVTSLVDTLGFPFATTTQTFLLLVLFGIGTDYNILLLSRFKEELREGHGVLEAIAATYRTAGKTVLYSGIAVLIGFSILGLAKFSIYQSAVAVAVGVALLMLVLFTLLPVCMLWTGNILFWPAKRQTGHGDNKLWKLTGTFSISRPIVSLVIVGLLTIPFLLSYKGELSFNSTKEVADSYESIQGLNLLSDKFTPGKAMPSTVVISTDERMDSKDRLAVIDRVSEAISIIQGVEKVYGPTRSKGDKMNGFPDLKGKEFQAVLNAYMSEDRRSFKLTVELAVDPYSAEAMDVIGQIQAEAEKQLRTSGIESFSAGIGGVSSTNKDLRQISNEDFQRSVYLMLIGIFAILLYILRSFWIPLYIILSLVLSYFTALSVTETVAVNVFGADGLSWTAPFFSFIMIMALGVDYSIFLMMRYKEYSAMSPVEAVLQALKRIGGVVISAAVILSGTFAAMYPAGVPSLIQIATIVIVGLALLTFLMLPLFIPALMSLQAKLMRSGDREMTIR</sequence>
<dbReference type="InterPro" id="IPR004869">
    <property type="entry name" value="MMPL_dom"/>
</dbReference>
<keyword evidence="6 7" id="KW-0472">Membrane</keyword>
<dbReference type="RefSeq" id="WP_232190096.1">
    <property type="nucleotide sequence ID" value="NZ_JAIOAP010000027.1"/>
</dbReference>
<feature type="transmembrane region" description="Helical" evidence="7">
    <location>
        <begin position="284"/>
        <end position="305"/>
    </location>
</feature>
<dbReference type="PROSITE" id="PS50156">
    <property type="entry name" value="SSD"/>
    <property type="match status" value="1"/>
</dbReference>
<dbReference type="PANTHER" id="PTHR33406:SF6">
    <property type="entry name" value="MEMBRANE PROTEIN YDGH-RELATED"/>
    <property type="match status" value="1"/>
</dbReference>
<feature type="transmembrane region" description="Helical" evidence="7">
    <location>
        <begin position="610"/>
        <end position="633"/>
    </location>
</feature>
<comment type="caution">
    <text evidence="9">The sequence shown here is derived from an EMBL/GenBank/DDBJ whole genome shotgun (WGS) entry which is preliminary data.</text>
</comment>